<evidence type="ECO:0000256" key="1">
    <source>
        <dbReference type="SAM" id="MobiDB-lite"/>
    </source>
</evidence>
<dbReference type="GO" id="GO:0004106">
    <property type="term" value="F:chorismate mutase activity"/>
    <property type="evidence" value="ECO:0007669"/>
    <property type="project" value="UniProtKB-EC"/>
</dbReference>
<accession>A0A6J4LN78</accession>
<feature type="non-terminal residue" evidence="2">
    <location>
        <position position="120"/>
    </location>
</feature>
<dbReference type="EC" id="5.4.99.5" evidence="2"/>
<feature type="non-terminal residue" evidence="2">
    <location>
        <position position="1"/>
    </location>
</feature>
<feature type="region of interest" description="Disordered" evidence="1">
    <location>
        <begin position="1"/>
        <end position="120"/>
    </location>
</feature>
<evidence type="ECO:0000313" key="2">
    <source>
        <dbReference type="EMBL" id="CAA9333541.1"/>
    </source>
</evidence>
<keyword evidence="2" id="KW-0413">Isomerase</keyword>
<feature type="compositionally biased region" description="Basic residues" evidence="1">
    <location>
        <begin position="68"/>
        <end position="78"/>
    </location>
</feature>
<proteinExistence type="predicted"/>
<sequence>GSTSRARRDPGGRGRPPAGAGRDHRAASGDPGAQRPHAGGPHQRRLHGDAGPDVGVPGLRRPSDGLRRRAAAVRRRDRRAGCHATGAAGARARRDRPAALGRPSRVPARRGRPASRPAGL</sequence>
<protein>
    <submittedName>
        <fullName evidence="2">Chorismate mutase II</fullName>
        <ecNumber evidence="2">5.4.99.5</ecNumber>
    </submittedName>
</protein>
<organism evidence="2">
    <name type="scientific">uncultured Frankineae bacterium</name>
    <dbReference type="NCBI Taxonomy" id="437475"/>
    <lineage>
        <taxon>Bacteria</taxon>
        <taxon>Bacillati</taxon>
        <taxon>Actinomycetota</taxon>
        <taxon>Actinomycetes</taxon>
        <taxon>Frankiales</taxon>
        <taxon>environmental samples</taxon>
    </lineage>
</organism>
<name>A0A6J4LN78_9ACTN</name>
<feature type="compositionally biased region" description="Basic and acidic residues" evidence="1">
    <location>
        <begin position="1"/>
        <end position="12"/>
    </location>
</feature>
<dbReference type="AlphaFoldDB" id="A0A6J4LN78"/>
<gene>
    <name evidence="2" type="ORF">AVDCRST_MAG16-1417</name>
</gene>
<reference evidence="2" key="1">
    <citation type="submission" date="2020-02" db="EMBL/GenBank/DDBJ databases">
        <authorList>
            <person name="Meier V. D."/>
        </authorList>
    </citation>
    <scope>NUCLEOTIDE SEQUENCE</scope>
    <source>
        <strain evidence="2">AVDCRST_MAG16</strain>
    </source>
</reference>
<dbReference type="EMBL" id="CADCUE010000122">
    <property type="protein sequence ID" value="CAA9333541.1"/>
    <property type="molecule type" value="Genomic_DNA"/>
</dbReference>